<proteinExistence type="predicted"/>
<feature type="transmembrane region" description="Helical" evidence="7">
    <location>
        <begin position="311"/>
        <end position="331"/>
    </location>
</feature>
<keyword evidence="5 7" id="KW-0472">Membrane</keyword>
<dbReference type="AlphaFoldDB" id="A0A9P4X0I9"/>
<evidence type="ECO:0000313" key="10">
    <source>
        <dbReference type="Proteomes" id="UP000758155"/>
    </source>
</evidence>
<dbReference type="GO" id="GO:0022857">
    <property type="term" value="F:transmembrane transporter activity"/>
    <property type="evidence" value="ECO:0007669"/>
    <property type="project" value="InterPro"/>
</dbReference>
<dbReference type="Gene3D" id="1.20.1250.20">
    <property type="entry name" value="MFS general substrate transporter like domains"/>
    <property type="match status" value="1"/>
</dbReference>
<accession>A0A9P4X0I9</accession>
<evidence type="ECO:0000259" key="8">
    <source>
        <dbReference type="PROSITE" id="PS50850"/>
    </source>
</evidence>
<dbReference type="OrthoDB" id="2962993at2759"/>
<reference evidence="9" key="1">
    <citation type="submission" date="2019-04" db="EMBL/GenBank/DDBJ databases">
        <title>Sequencing of skin fungus with MAO and IRED activity.</title>
        <authorList>
            <person name="Marsaioli A.J."/>
            <person name="Bonatto J.M.C."/>
            <person name="Reis Junior O."/>
        </authorList>
    </citation>
    <scope>NUCLEOTIDE SEQUENCE</scope>
    <source>
        <strain evidence="9">28M1</strain>
    </source>
</reference>
<name>A0A9P4X0I9_9PLEO</name>
<feature type="compositionally biased region" description="Basic and acidic residues" evidence="6">
    <location>
        <begin position="398"/>
        <end position="407"/>
    </location>
</feature>
<keyword evidence="10" id="KW-1185">Reference proteome</keyword>
<dbReference type="EMBL" id="SWKV01000002">
    <property type="protein sequence ID" value="KAF3047398.1"/>
    <property type="molecule type" value="Genomic_DNA"/>
</dbReference>
<comment type="subcellular location">
    <subcellularLocation>
        <location evidence="1">Membrane</location>
        <topology evidence="1">Multi-pass membrane protein</topology>
    </subcellularLocation>
</comment>
<feature type="transmembrane region" description="Helical" evidence="7">
    <location>
        <begin position="141"/>
        <end position="161"/>
    </location>
</feature>
<evidence type="ECO:0000256" key="4">
    <source>
        <dbReference type="ARBA" id="ARBA00022989"/>
    </source>
</evidence>
<evidence type="ECO:0000256" key="7">
    <source>
        <dbReference type="SAM" id="Phobius"/>
    </source>
</evidence>
<dbReference type="PROSITE" id="PS50850">
    <property type="entry name" value="MFS"/>
    <property type="match status" value="1"/>
</dbReference>
<feature type="transmembrane region" description="Helical" evidence="7">
    <location>
        <begin position="365"/>
        <end position="385"/>
    </location>
</feature>
<gene>
    <name evidence="9" type="ORF">E8E12_003118</name>
</gene>
<dbReference type="PANTHER" id="PTHR43791:SF91">
    <property type="entry name" value="MAJOR FACILITATOR SUPERFAMILY (MFS) PROFILE DOMAIN-CONTAINING PROTEIN-RELATED"/>
    <property type="match status" value="1"/>
</dbReference>
<dbReference type="InterPro" id="IPR020846">
    <property type="entry name" value="MFS_dom"/>
</dbReference>
<feature type="transmembrane region" description="Helical" evidence="7">
    <location>
        <begin position="205"/>
        <end position="227"/>
    </location>
</feature>
<evidence type="ECO:0000256" key="6">
    <source>
        <dbReference type="SAM" id="MobiDB-lite"/>
    </source>
</evidence>
<dbReference type="InterPro" id="IPR036259">
    <property type="entry name" value="MFS_trans_sf"/>
</dbReference>
<evidence type="ECO:0000256" key="1">
    <source>
        <dbReference type="ARBA" id="ARBA00004141"/>
    </source>
</evidence>
<keyword evidence="4 7" id="KW-1133">Transmembrane helix</keyword>
<dbReference type="FunFam" id="1.20.1250.20:FF:000034">
    <property type="entry name" value="MFS general substrate transporter"/>
    <property type="match status" value="1"/>
</dbReference>
<feature type="transmembrane region" description="Helical" evidence="7">
    <location>
        <begin position="276"/>
        <end position="305"/>
    </location>
</feature>
<protein>
    <recommendedName>
        <fullName evidence="8">Major facilitator superfamily (MFS) profile domain-containing protein</fullName>
    </recommendedName>
</protein>
<dbReference type="InterPro" id="IPR011701">
    <property type="entry name" value="MFS"/>
</dbReference>
<feature type="transmembrane region" description="Helical" evidence="7">
    <location>
        <begin position="44"/>
        <end position="62"/>
    </location>
</feature>
<dbReference type="Proteomes" id="UP000758155">
    <property type="component" value="Unassembled WGS sequence"/>
</dbReference>
<feature type="region of interest" description="Disordered" evidence="6">
    <location>
        <begin position="398"/>
        <end position="423"/>
    </location>
</feature>
<feature type="compositionally biased region" description="Basic and acidic residues" evidence="6">
    <location>
        <begin position="1"/>
        <end position="12"/>
    </location>
</feature>
<keyword evidence="2" id="KW-0813">Transport</keyword>
<evidence type="ECO:0000256" key="5">
    <source>
        <dbReference type="ARBA" id="ARBA00023136"/>
    </source>
</evidence>
<dbReference type="SUPFAM" id="SSF103473">
    <property type="entry name" value="MFS general substrate transporter"/>
    <property type="match status" value="1"/>
</dbReference>
<evidence type="ECO:0000256" key="2">
    <source>
        <dbReference type="ARBA" id="ARBA00022448"/>
    </source>
</evidence>
<feature type="transmembrane region" description="Helical" evidence="7">
    <location>
        <begin position="173"/>
        <end position="193"/>
    </location>
</feature>
<feature type="region of interest" description="Disordered" evidence="6">
    <location>
        <begin position="1"/>
        <end position="20"/>
    </location>
</feature>
<keyword evidence="3 7" id="KW-0812">Transmembrane</keyword>
<evidence type="ECO:0000313" key="9">
    <source>
        <dbReference type="EMBL" id="KAF3047398.1"/>
    </source>
</evidence>
<dbReference type="Pfam" id="PF07690">
    <property type="entry name" value="MFS_1"/>
    <property type="match status" value="1"/>
</dbReference>
<feature type="transmembrane region" description="Helical" evidence="7">
    <location>
        <begin position="113"/>
        <end position="135"/>
    </location>
</feature>
<organism evidence="9 10">
    <name type="scientific">Didymella heteroderae</name>
    <dbReference type="NCBI Taxonomy" id="1769908"/>
    <lineage>
        <taxon>Eukaryota</taxon>
        <taxon>Fungi</taxon>
        <taxon>Dikarya</taxon>
        <taxon>Ascomycota</taxon>
        <taxon>Pezizomycotina</taxon>
        <taxon>Dothideomycetes</taxon>
        <taxon>Pleosporomycetidae</taxon>
        <taxon>Pleosporales</taxon>
        <taxon>Pleosporineae</taxon>
        <taxon>Didymellaceae</taxon>
        <taxon>Didymella</taxon>
    </lineage>
</organism>
<feature type="domain" description="Major facilitator superfamily (MFS) profile" evidence="8">
    <location>
        <begin position="46"/>
        <end position="423"/>
    </location>
</feature>
<sequence length="423" mass="47259">MSDIEKQYEGADPHAASVKSDEVDRQLGEVDLVYEAKLVRKLDAFIIPVVMLLYLLSFLDRVNIGNARLYGLEEDLGMDSTQFQTAVSILFVTYILSEVPSNLVLKKLRPSRWIAFITVSWGIIATLTGIVQSYGGLIACRLLLGAVEGGLFPGMAVYLTFFYTKRELALRIGYLFVSAALAGACGGLLAYAIGHMDGIAGQRGWRWIMILEGIPTFILGIATWWILPDSPETAYFLNADEKAYAVARLKRQTGYTKSAAEFHWEDVRKCFKDWKVWLFCFAQFGSDTMLYGFSTFLPTIIRAIMPKASSAMVQVLTIPCYALGAITYLVVAHFSDKQQKRGFYTILLGVLYPAKEGPRFIKGHAVTMAMVAFAIACYAILWAYLGMLNSKREKGEEDHLMAGKSEEEIAEMGDESPRFRYTI</sequence>
<dbReference type="PANTHER" id="PTHR43791">
    <property type="entry name" value="PERMEASE-RELATED"/>
    <property type="match status" value="1"/>
</dbReference>
<evidence type="ECO:0000256" key="3">
    <source>
        <dbReference type="ARBA" id="ARBA00022692"/>
    </source>
</evidence>
<feature type="transmembrane region" description="Helical" evidence="7">
    <location>
        <begin position="82"/>
        <end position="101"/>
    </location>
</feature>
<comment type="caution">
    <text evidence="9">The sequence shown here is derived from an EMBL/GenBank/DDBJ whole genome shotgun (WGS) entry which is preliminary data.</text>
</comment>
<dbReference type="GO" id="GO:0016020">
    <property type="term" value="C:membrane"/>
    <property type="evidence" value="ECO:0007669"/>
    <property type="project" value="UniProtKB-SubCell"/>
</dbReference>